<dbReference type="PANTHER" id="PTHR11009">
    <property type="entry name" value="DER1-LIKE PROTEIN, DERLIN"/>
    <property type="match status" value="1"/>
</dbReference>
<feature type="transmembrane region" description="Helical" evidence="7">
    <location>
        <begin position="16"/>
        <end position="40"/>
    </location>
</feature>
<keyword evidence="6 7" id="KW-0472">Membrane</keyword>
<dbReference type="AlphaFoldDB" id="A0A7S1M5I4"/>
<dbReference type="GO" id="GO:0005789">
    <property type="term" value="C:endoplasmic reticulum membrane"/>
    <property type="evidence" value="ECO:0007669"/>
    <property type="project" value="UniProtKB-SubCell"/>
</dbReference>
<dbReference type="Pfam" id="PF04511">
    <property type="entry name" value="DER1"/>
    <property type="match status" value="1"/>
</dbReference>
<accession>A0A7S1M5I4</accession>
<keyword evidence="4 7" id="KW-0256">Endoplasmic reticulum</keyword>
<protein>
    <recommendedName>
        <fullName evidence="7">Derlin</fullName>
    </recommendedName>
</protein>
<feature type="transmembrane region" description="Helical" evidence="7">
    <location>
        <begin position="52"/>
        <end position="77"/>
    </location>
</feature>
<feature type="transmembrane region" description="Helical" evidence="7">
    <location>
        <begin position="182"/>
        <end position="206"/>
    </location>
</feature>
<dbReference type="InterPro" id="IPR035952">
    <property type="entry name" value="Rhomboid-like_sf"/>
</dbReference>
<reference evidence="8" key="1">
    <citation type="submission" date="2021-01" db="EMBL/GenBank/DDBJ databases">
        <authorList>
            <person name="Corre E."/>
            <person name="Pelletier E."/>
            <person name="Niang G."/>
            <person name="Scheremetjew M."/>
            <person name="Finn R."/>
            <person name="Kale V."/>
            <person name="Holt S."/>
            <person name="Cochrane G."/>
            <person name="Meng A."/>
            <person name="Brown T."/>
            <person name="Cohen L."/>
        </authorList>
    </citation>
    <scope>NUCLEOTIDE SEQUENCE</scope>
    <source>
        <strain evidence="8">CCAP 1951/1</strain>
    </source>
</reference>
<gene>
    <name evidence="8" type="ORF">NDES1114_LOCUS17905</name>
</gene>
<comment type="function">
    <text evidence="7">May be involved in the degradation of misfolded endoplasmic reticulum (ER) luminal proteins.</text>
</comment>
<dbReference type="GO" id="GO:0006950">
    <property type="term" value="P:response to stress"/>
    <property type="evidence" value="ECO:0007669"/>
    <property type="project" value="UniProtKB-ARBA"/>
</dbReference>
<dbReference type="SUPFAM" id="SSF144091">
    <property type="entry name" value="Rhomboid-like"/>
    <property type="match status" value="1"/>
</dbReference>
<feature type="transmembrane region" description="Helical" evidence="7">
    <location>
        <begin position="97"/>
        <end position="130"/>
    </location>
</feature>
<sequence>MDIEGWVHNIPIVTKLYMVGALAISIGLTFDLVSPLSLYLGHTQVWQRGEYWRLLTTFLFFGKIDVGFFFNMHFLYFYSRRLEEHFYFNRTGEFVCLLLTAALTLLGISYFVPMMFLSQPLIMVILYIWARRFPDELLSIYGIFTVTSAYLPFVMCGLAYLINGGDAVRVDLYAIAVGHVLWYLADVLPQITGVHLLSPSFVLALFQPRRHAVE</sequence>
<evidence type="ECO:0000256" key="1">
    <source>
        <dbReference type="ARBA" id="ARBA00004477"/>
    </source>
</evidence>
<evidence type="ECO:0000256" key="6">
    <source>
        <dbReference type="ARBA" id="ARBA00023136"/>
    </source>
</evidence>
<comment type="similarity">
    <text evidence="2 7">Belongs to the derlin family.</text>
</comment>
<comment type="subcellular location">
    <subcellularLocation>
        <location evidence="1 7">Endoplasmic reticulum membrane</location>
        <topology evidence="1 7">Multi-pass membrane protein</topology>
    </subcellularLocation>
</comment>
<evidence type="ECO:0000256" key="4">
    <source>
        <dbReference type="ARBA" id="ARBA00022824"/>
    </source>
</evidence>
<evidence type="ECO:0000256" key="5">
    <source>
        <dbReference type="ARBA" id="ARBA00022989"/>
    </source>
</evidence>
<dbReference type="EMBL" id="HBGF01027018">
    <property type="protein sequence ID" value="CAD9122082.1"/>
    <property type="molecule type" value="Transcribed_RNA"/>
</dbReference>
<keyword evidence="5 7" id="KW-1133">Transmembrane helix</keyword>
<feature type="transmembrane region" description="Helical" evidence="7">
    <location>
        <begin position="137"/>
        <end position="162"/>
    </location>
</feature>
<keyword evidence="3 7" id="KW-0812">Transmembrane</keyword>
<dbReference type="InterPro" id="IPR007599">
    <property type="entry name" value="DER1"/>
</dbReference>
<organism evidence="8">
    <name type="scientific">Neobodo designis</name>
    <name type="common">Flagellated protozoan</name>
    <name type="synonym">Bodo designis</name>
    <dbReference type="NCBI Taxonomy" id="312471"/>
    <lineage>
        <taxon>Eukaryota</taxon>
        <taxon>Discoba</taxon>
        <taxon>Euglenozoa</taxon>
        <taxon>Kinetoplastea</taxon>
        <taxon>Metakinetoplastina</taxon>
        <taxon>Neobodonida</taxon>
        <taxon>Neobodo</taxon>
    </lineage>
</organism>
<evidence type="ECO:0000313" key="8">
    <source>
        <dbReference type="EMBL" id="CAD9122082.1"/>
    </source>
</evidence>
<evidence type="ECO:0000256" key="3">
    <source>
        <dbReference type="ARBA" id="ARBA00022692"/>
    </source>
</evidence>
<evidence type="ECO:0000256" key="7">
    <source>
        <dbReference type="RuleBase" id="RU363059"/>
    </source>
</evidence>
<proteinExistence type="inferred from homology"/>
<evidence type="ECO:0000256" key="2">
    <source>
        <dbReference type="ARBA" id="ARBA00008917"/>
    </source>
</evidence>
<name>A0A7S1M5I4_NEODS</name>